<evidence type="ECO:0000313" key="13">
    <source>
        <dbReference type="EMBL" id="AWD31616.1"/>
    </source>
</evidence>
<feature type="transmembrane region" description="Helical" evidence="12">
    <location>
        <begin position="192"/>
        <end position="215"/>
    </location>
</feature>
<dbReference type="PANTHER" id="PTHR11410:SF0">
    <property type="entry name" value="ATP SYNTHASE SUBUNIT A"/>
    <property type="match status" value="1"/>
</dbReference>
<keyword evidence="3" id="KW-0813">Transport</keyword>
<sequence length="233" mass="26970">MMTNLFSTFDPSTSMKLSMNWMSMLMFMSILPMNFWIKKSRIKMLIFIMMNNLTNELKMTLNKKSKEVILILVSIFFMILLNNLMGLMPYIFTATSHMAVNLALALPLWVSVILFSWMNKTKMMLVHLTPLGTPDLLMPFMVVIEMISNIIRPISLSVRLTANMITGHLLMTLLETSMMLKNVPIMMVQMFLMMFETAVAFIQSYVFMMLMTLYISEVNYDNKQKSPLSSSKL</sequence>
<keyword evidence="10" id="KW-0066">ATP synthesis</keyword>
<evidence type="ECO:0000256" key="2">
    <source>
        <dbReference type="ARBA" id="ARBA00006810"/>
    </source>
</evidence>
<evidence type="ECO:0000256" key="12">
    <source>
        <dbReference type="SAM" id="Phobius"/>
    </source>
</evidence>
<keyword evidence="6" id="KW-0375">Hydrogen ion transport</keyword>
<proteinExistence type="inferred from homology"/>
<evidence type="ECO:0000256" key="11">
    <source>
        <dbReference type="RuleBase" id="RU004450"/>
    </source>
</evidence>
<keyword evidence="13" id="KW-0496">Mitochondrion</keyword>
<dbReference type="SUPFAM" id="SSF81336">
    <property type="entry name" value="F1F0 ATP synthase subunit A"/>
    <property type="match status" value="1"/>
</dbReference>
<feature type="transmembrane region" description="Helical" evidence="12">
    <location>
        <begin position="98"/>
        <end position="115"/>
    </location>
</feature>
<keyword evidence="5 12" id="KW-0812">Transmembrane</keyword>
<dbReference type="AlphaFoldDB" id="A0A343WNP0"/>
<dbReference type="GO" id="GO:0005743">
    <property type="term" value="C:mitochondrial inner membrane"/>
    <property type="evidence" value="ECO:0007669"/>
    <property type="project" value="UniProtKB-SubCell"/>
</dbReference>
<evidence type="ECO:0000256" key="4">
    <source>
        <dbReference type="ARBA" id="ARBA00022547"/>
    </source>
</evidence>
<dbReference type="PRINTS" id="PR00123">
    <property type="entry name" value="ATPASEA"/>
</dbReference>
<dbReference type="InterPro" id="IPR035908">
    <property type="entry name" value="F0_ATP_A_sf"/>
</dbReference>
<evidence type="ECO:0000256" key="9">
    <source>
        <dbReference type="ARBA" id="ARBA00023136"/>
    </source>
</evidence>
<dbReference type="CTD" id="4508"/>
<dbReference type="RefSeq" id="YP_009488357.1">
    <property type="nucleotide sequence ID" value="NC_037835.1"/>
</dbReference>
<evidence type="ECO:0000256" key="10">
    <source>
        <dbReference type="ARBA" id="ARBA00023310"/>
    </source>
</evidence>
<dbReference type="PANTHER" id="PTHR11410">
    <property type="entry name" value="ATP SYNTHASE SUBUNIT A"/>
    <property type="match status" value="1"/>
</dbReference>
<comment type="similarity">
    <text evidence="2">Belongs to the ATPase A chain family.</text>
</comment>
<accession>A0A343WNP0</accession>
<evidence type="ECO:0000256" key="5">
    <source>
        <dbReference type="ARBA" id="ARBA00022692"/>
    </source>
</evidence>
<dbReference type="InterPro" id="IPR000568">
    <property type="entry name" value="ATP_synth_F0_asu"/>
</dbReference>
<dbReference type="Pfam" id="PF00119">
    <property type="entry name" value="ATP-synt_A"/>
    <property type="match status" value="1"/>
</dbReference>
<evidence type="ECO:0000256" key="6">
    <source>
        <dbReference type="ARBA" id="ARBA00022781"/>
    </source>
</evidence>
<gene>
    <name evidence="13" type="primary">ATP6</name>
</gene>
<keyword evidence="8" id="KW-0406">Ion transport</keyword>
<keyword evidence="9 12" id="KW-0472">Membrane</keyword>
<dbReference type="GO" id="GO:0045259">
    <property type="term" value="C:proton-transporting ATP synthase complex"/>
    <property type="evidence" value="ECO:0007669"/>
    <property type="project" value="UniProtKB-KW"/>
</dbReference>
<reference evidence="13" key="1">
    <citation type="journal article" date="2018" name="BMC Genomics">
        <title>Compositional and mutational rate heterogeneity in mitochondrial genomes and its effect on the phylogenetic inferences of Cimicomorpha (Hemiptera: Heteroptera).</title>
        <authorList>
            <person name="Yang H."/>
            <person name="Li T."/>
            <person name="Dang K."/>
            <person name="Bu W."/>
        </authorList>
    </citation>
    <scope>NUCLEOTIDE SEQUENCE</scope>
</reference>
<keyword evidence="7 12" id="KW-1133">Transmembrane helix</keyword>
<keyword evidence="4" id="KW-0138">CF(0)</keyword>
<feature type="transmembrane region" description="Helical" evidence="12">
    <location>
        <begin position="68"/>
        <end position="92"/>
    </location>
</feature>
<comment type="subcellular location">
    <subcellularLocation>
        <location evidence="1">Membrane</location>
        <topology evidence="1">Multi-pass membrane protein</topology>
    </subcellularLocation>
    <subcellularLocation>
        <location evidence="11">Mitochondrion inner membrane</location>
        <topology evidence="11">Multi-pass membrane protein</topology>
    </subcellularLocation>
</comment>
<organism evidence="13">
    <name type="scientific">Metasalis populi</name>
    <dbReference type="NCBI Taxonomy" id="1589681"/>
    <lineage>
        <taxon>Eukaryota</taxon>
        <taxon>Metazoa</taxon>
        <taxon>Ecdysozoa</taxon>
        <taxon>Arthropoda</taxon>
        <taxon>Hexapoda</taxon>
        <taxon>Insecta</taxon>
        <taxon>Pterygota</taxon>
        <taxon>Neoptera</taxon>
        <taxon>Paraneoptera</taxon>
        <taxon>Hemiptera</taxon>
        <taxon>Heteroptera</taxon>
        <taxon>Panheteroptera</taxon>
        <taxon>Cimicomorpha</taxon>
        <taxon>Tingidae</taxon>
        <taxon>Metasalis</taxon>
    </lineage>
</organism>
<dbReference type="EMBL" id="MF351857">
    <property type="protein sequence ID" value="AWD31616.1"/>
    <property type="molecule type" value="Genomic_DNA"/>
</dbReference>
<dbReference type="InterPro" id="IPR023011">
    <property type="entry name" value="ATP_synth_F0_asu_AS"/>
</dbReference>
<dbReference type="GO" id="GO:0046933">
    <property type="term" value="F:proton-transporting ATP synthase activity, rotational mechanism"/>
    <property type="evidence" value="ECO:0007669"/>
    <property type="project" value="TreeGrafter"/>
</dbReference>
<dbReference type="InterPro" id="IPR045083">
    <property type="entry name" value="ATP_synth_F0_asu_bact/mt"/>
</dbReference>
<evidence type="ECO:0000256" key="7">
    <source>
        <dbReference type="ARBA" id="ARBA00022989"/>
    </source>
</evidence>
<protein>
    <recommendedName>
        <fullName evidence="11">ATP synthase subunit a</fullName>
    </recommendedName>
</protein>
<dbReference type="CDD" id="cd00310">
    <property type="entry name" value="ATP-synt_Fo_a_6"/>
    <property type="match status" value="1"/>
</dbReference>
<dbReference type="GeneID" id="37248553"/>
<feature type="transmembrane region" description="Helical" evidence="12">
    <location>
        <begin position="20"/>
        <end position="37"/>
    </location>
</feature>
<geneLocation type="mitochondrion" evidence="13"/>
<name>A0A343WNP0_9HEMI</name>
<dbReference type="Gene3D" id="1.20.120.220">
    <property type="entry name" value="ATP synthase, F0 complex, subunit A"/>
    <property type="match status" value="1"/>
</dbReference>
<evidence type="ECO:0000256" key="3">
    <source>
        <dbReference type="ARBA" id="ARBA00022448"/>
    </source>
</evidence>
<dbReference type="NCBIfam" id="TIGR01131">
    <property type="entry name" value="ATP_synt_6_or_A"/>
    <property type="match status" value="1"/>
</dbReference>
<feature type="transmembrane region" description="Helical" evidence="12">
    <location>
        <begin position="160"/>
        <end position="180"/>
    </location>
</feature>
<evidence type="ECO:0000256" key="1">
    <source>
        <dbReference type="ARBA" id="ARBA00004141"/>
    </source>
</evidence>
<dbReference type="PROSITE" id="PS00449">
    <property type="entry name" value="ATPASE_A"/>
    <property type="match status" value="1"/>
</dbReference>
<evidence type="ECO:0000256" key="8">
    <source>
        <dbReference type="ARBA" id="ARBA00023065"/>
    </source>
</evidence>